<evidence type="ECO:0000256" key="3">
    <source>
        <dbReference type="RuleBase" id="RU364104"/>
    </source>
</evidence>
<name>A0A2C5X5M5_9PEZI</name>
<keyword evidence="3" id="KW-0496">Mitochondrion</keyword>
<keyword evidence="3" id="KW-0999">Mitochondrion inner membrane</keyword>
<accession>A0A2C5X5M5</accession>
<keyword evidence="3" id="KW-0472">Membrane</keyword>
<dbReference type="AlphaFoldDB" id="A0A2C5X5M5"/>
<dbReference type="Proteomes" id="UP000222788">
    <property type="component" value="Unassembled WGS sequence"/>
</dbReference>
<dbReference type="GO" id="GO:0005743">
    <property type="term" value="C:mitochondrial inner membrane"/>
    <property type="evidence" value="ECO:0007669"/>
    <property type="project" value="UniProtKB-SubCell"/>
</dbReference>
<reference evidence="4 5" key="2">
    <citation type="journal article" date="2013" name="IMA Fungus">
        <title>IMA Genome-F 1: Ceratocystis fimbriata: Draft nuclear genome sequence for the plant pathogen, Ceratocystis fimbriata.</title>
        <authorList>
            <person name="Wilken P.M."/>
            <person name="Steenkamp E.T."/>
            <person name="Wingfield M.J."/>
            <person name="de Beer Z.W."/>
            <person name="Wingfield B.D."/>
        </authorList>
    </citation>
    <scope>NUCLEOTIDE SEQUENCE [LARGE SCALE GENOMIC DNA]</scope>
    <source>
        <strain evidence="4 5">CBS 114723</strain>
    </source>
</reference>
<keyword evidence="5" id="KW-1185">Reference proteome</keyword>
<comment type="function">
    <text evidence="3">Required for mitochondrial cytochrome c oxidase (COX) assembly and respiration.</text>
</comment>
<sequence>MHSHLHKPANIRKYNPEALVVYCSMSLILKICSACWDVIHALEECHARGFLWKSLGQCNAFKADVNKCLGEQRALRASKNRETALARRERIKEKERELGL</sequence>
<dbReference type="OrthoDB" id="532630at2759"/>
<comment type="subcellular location">
    <subcellularLocation>
        <location evidence="3">Mitochondrion inner membrane</location>
    </subcellularLocation>
</comment>
<organism evidence="4 5">
    <name type="scientific">Ceratocystis fimbriata CBS 114723</name>
    <dbReference type="NCBI Taxonomy" id="1035309"/>
    <lineage>
        <taxon>Eukaryota</taxon>
        <taxon>Fungi</taxon>
        <taxon>Dikarya</taxon>
        <taxon>Ascomycota</taxon>
        <taxon>Pezizomycotina</taxon>
        <taxon>Sordariomycetes</taxon>
        <taxon>Hypocreomycetidae</taxon>
        <taxon>Microascales</taxon>
        <taxon>Ceratocystidaceae</taxon>
        <taxon>Ceratocystis</taxon>
    </lineage>
</organism>
<keyword evidence="3" id="KW-0143">Chaperone</keyword>
<comment type="similarity">
    <text evidence="1 3">Belongs to the CMC family.</text>
</comment>
<proteinExistence type="inferred from homology"/>
<evidence type="ECO:0000313" key="5">
    <source>
        <dbReference type="Proteomes" id="UP000222788"/>
    </source>
</evidence>
<reference evidence="4 5" key="1">
    <citation type="journal article" date="2013" name="Fungal Biol.">
        <title>Analysis of microsatellite markers in the genome of the plant pathogen Ceratocystis fimbriata.</title>
        <authorList>
            <person name="Simpson M.C."/>
            <person name="Wilken P.M."/>
            <person name="Coetzee M.P."/>
            <person name="Wingfield M.J."/>
            <person name="Wingfield B.D."/>
        </authorList>
    </citation>
    <scope>NUCLEOTIDE SEQUENCE [LARGE SCALE GENOMIC DNA]</scope>
    <source>
        <strain evidence="4 5">CBS 114723</strain>
    </source>
</reference>
<dbReference type="EMBL" id="APWK03000045">
    <property type="protein sequence ID" value="PHH53333.1"/>
    <property type="molecule type" value="Genomic_DNA"/>
</dbReference>
<protein>
    <recommendedName>
        <fullName evidence="3">COX assembly mitochondrial protein</fullName>
    </recommendedName>
</protein>
<dbReference type="InterPro" id="IPR013892">
    <property type="entry name" value="Cyt_c_biogenesis_Cmc1-like"/>
</dbReference>
<dbReference type="STRING" id="1035309.A0A2C5X5M5"/>
<evidence type="ECO:0000313" key="4">
    <source>
        <dbReference type="EMBL" id="PHH53333.1"/>
    </source>
</evidence>
<gene>
    <name evidence="4" type="ORF">CFIMG_008239RA00001</name>
</gene>
<dbReference type="Pfam" id="PF08583">
    <property type="entry name" value="Cmc1"/>
    <property type="match status" value="1"/>
</dbReference>
<comment type="caution">
    <text evidence="4">The sequence shown here is derived from an EMBL/GenBank/DDBJ whole genome shotgun (WGS) entry which is preliminary data.</text>
</comment>
<evidence type="ECO:0000256" key="2">
    <source>
        <dbReference type="ARBA" id="ARBA00023157"/>
    </source>
</evidence>
<keyword evidence="2" id="KW-1015">Disulfide bond</keyword>
<evidence type="ECO:0000256" key="1">
    <source>
        <dbReference type="ARBA" id="ARBA00007347"/>
    </source>
</evidence>